<accession>A0ABQ9IET4</accession>
<evidence type="ECO:0000313" key="3">
    <source>
        <dbReference type="Proteomes" id="UP001159363"/>
    </source>
</evidence>
<keyword evidence="3" id="KW-1185">Reference proteome</keyword>
<dbReference type="EMBL" id="JARBHB010000001">
    <property type="protein sequence ID" value="KAJ8894759.1"/>
    <property type="molecule type" value="Genomic_DNA"/>
</dbReference>
<dbReference type="Proteomes" id="UP001159363">
    <property type="component" value="Chromosome 1"/>
</dbReference>
<organism evidence="2 3">
    <name type="scientific">Dryococelus australis</name>
    <dbReference type="NCBI Taxonomy" id="614101"/>
    <lineage>
        <taxon>Eukaryota</taxon>
        <taxon>Metazoa</taxon>
        <taxon>Ecdysozoa</taxon>
        <taxon>Arthropoda</taxon>
        <taxon>Hexapoda</taxon>
        <taxon>Insecta</taxon>
        <taxon>Pterygota</taxon>
        <taxon>Neoptera</taxon>
        <taxon>Polyneoptera</taxon>
        <taxon>Phasmatodea</taxon>
        <taxon>Verophasmatodea</taxon>
        <taxon>Anareolatae</taxon>
        <taxon>Phasmatidae</taxon>
        <taxon>Eurycanthinae</taxon>
        <taxon>Dryococelus</taxon>
    </lineage>
</organism>
<feature type="compositionally biased region" description="Basic and acidic residues" evidence="1">
    <location>
        <begin position="626"/>
        <end position="635"/>
    </location>
</feature>
<reference evidence="2 3" key="1">
    <citation type="submission" date="2023-02" db="EMBL/GenBank/DDBJ databases">
        <title>LHISI_Scaffold_Assembly.</title>
        <authorList>
            <person name="Stuart O.P."/>
            <person name="Cleave R."/>
            <person name="Magrath M.J.L."/>
            <person name="Mikheyev A.S."/>
        </authorList>
    </citation>
    <scope>NUCLEOTIDE SEQUENCE [LARGE SCALE GENOMIC DNA]</scope>
    <source>
        <strain evidence="2">Daus_M_001</strain>
        <tissue evidence="2">Leg muscle</tissue>
    </source>
</reference>
<protein>
    <submittedName>
        <fullName evidence="2">Uncharacterized protein</fullName>
    </submittedName>
</protein>
<gene>
    <name evidence="2" type="ORF">PR048_000066</name>
</gene>
<comment type="caution">
    <text evidence="2">The sequence shown here is derived from an EMBL/GenBank/DDBJ whole genome shotgun (WGS) entry which is preliminary data.</text>
</comment>
<sequence length="724" mass="80182">MFDEQHVRRTCRKVKQWYTSFIKEGLYIPHHMWPGIVLLTYGMWSRLKGSIFHDARPGAAEAERLAYSPPTKANRLQSSAGSLPYFRMWESCQTMPLVGGFPRGSPVSTALSFQRRPILISITLIGSQHLAYSAGYCSRRLTSLHGDARLEAAVVVGVVGHEVESEAAPAAHIAQQLQLGAPVAAVSRRLRAAPARVAAPGLHQLQVVHSVRRARTTRRRIDIISNPKLLVIRQNCRAHVRSILYLIGCLVARIVPCLQFLAGRGYVVPALRPARTKARARLYTRPSSNIGFETCKMDNESEVRRVGRHSCYPVFVHNYRLTPVDLANLQGNTKQLLKGTFAVKIYLVYTFVEGSKVEGSEVCSSQPLPRGKRGCRWGGGRNELLKVDEKLVAGRRDDVCVAVCVVGVGVREVRADDCCAGLLPAQQHCAVALHLPALLLRHCRNNTQHFNTSLSLTLQYTHDEEDGSRWLRTTNIRVPTLNCFSANTSSENDVVWIIACGAPLPAARYWDYCAAIYTLYKTKSRSACGAHPPCGSVLGLLRRHLYLVENKVTERVRSSPPCGSVLGLLRRHLYSVQNKVTERVRSSPPCGSPYLKPCLNWPRERSLVLLLSQMTSQRALSGRLNSSERARKSESTEGEQGPALQDCGTSDKHVERTAMNSDQALAGRPAYHTFTHESKTRAVIAEILREKQKQKTSLPASFVIGASDQEDAGDGRVRPSLTAV</sequence>
<name>A0ABQ9IET4_9NEOP</name>
<evidence type="ECO:0000256" key="1">
    <source>
        <dbReference type="SAM" id="MobiDB-lite"/>
    </source>
</evidence>
<proteinExistence type="predicted"/>
<evidence type="ECO:0000313" key="2">
    <source>
        <dbReference type="EMBL" id="KAJ8894759.1"/>
    </source>
</evidence>
<feature type="region of interest" description="Disordered" evidence="1">
    <location>
        <begin position="692"/>
        <end position="724"/>
    </location>
</feature>
<feature type="region of interest" description="Disordered" evidence="1">
    <location>
        <begin position="620"/>
        <end position="651"/>
    </location>
</feature>